<comment type="caution">
    <text evidence="9">The sequence shown here is derived from an EMBL/GenBank/DDBJ whole genome shotgun (WGS) entry which is preliminary data.</text>
</comment>
<evidence type="ECO:0000256" key="2">
    <source>
        <dbReference type="ARBA" id="ARBA00022475"/>
    </source>
</evidence>
<proteinExistence type="predicted"/>
<evidence type="ECO:0000313" key="9">
    <source>
        <dbReference type="EMBL" id="TGO03804.1"/>
    </source>
</evidence>
<dbReference type="GO" id="GO:0005886">
    <property type="term" value="C:plasma membrane"/>
    <property type="evidence" value="ECO:0007669"/>
    <property type="project" value="UniProtKB-SubCell"/>
</dbReference>
<evidence type="ECO:0000256" key="1">
    <source>
        <dbReference type="ARBA" id="ARBA00004651"/>
    </source>
</evidence>
<feature type="transmembrane region" description="Helical" evidence="7">
    <location>
        <begin position="653"/>
        <end position="675"/>
    </location>
</feature>
<keyword evidence="5 7" id="KW-0472">Membrane</keyword>
<gene>
    <name evidence="9" type="ORF">SERN_2816</name>
</gene>
<dbReference type="EMBL" id="RHPJ01000005">
    <property type="protein sequence ID" value="TGO03804.1"/>
    <property type="molecule type" value="Genomic_DNA"/>
</dbReference>
<sequence>MVSTSTPAAGKRATSPTSRPSGAAPAGSGGPDDARDATGVPLGLTLVTAAVLVVVATLVGIALSGAATPTVLADPGALVRWGLPVLDAVVQTACAVTIGALVLAAVVLPRSSSGTRSGSGSGGARRAGRTAVAGRAWPLAQRTAAWASVVWTISLVGQLLLTYARVSGQPLGGEQFGAELGVFLTQIELGQAMAWGLLLTALASLLAVAAAGYTSALWAAVVALAALVPVAQTGHAAGAANHTLAVGSMWLHLAGVTIWIGGLAALALVAGRLGRDLAPAVERYSSTAIWAYALVAVSGVVNASIRLGSPADLTTAYGVLLILKVLAVLALGAAGWWHRRRTIPALAAPASPRRSFAFWRVLAVEILIAGATMGIASALSNTAPPVPDTVPQDVSPAEAITGAPVPAEPTLQGWVTGFSPDVLVLTGVVSAAVVILAWYARLRRRGDHWPVARVVSIMIGLALIAWTSSGGAAVYGHILFSAHMVQHMVLVMLAPIFLVLGAPVTLAVRALPSRGDGSRGPRELLLGLVHSRVAGVFANPIVAAVNVAGSMVVFYYTPLFELSLTNHLVHLWMIVHFTLAGYMFVNVLVGIDPGPKRPSYPLRLVLLFATMAFHAFFGLSLTMGESLLAASWFGALGLPWGVDALADQRWGGAFAWGFGEVPSLALAIALGFAWIRDDERAAKRLDRASDRDGGADLDAYNARLARMSGRPAPASDTPARPDQETTP</sequence>
<name>A0A4Z1DWG0_9MICO</name>
<keyword evidence="3 7" id="KW-0812">Transmembrane</keyword>
<keyword evidence="10" id="KW-1185">Reference proteome</keyword>
<evidence type="ECO:0000256" key="7">
    <source>
        <dbReference type="SAM" id="Phobius"/>
    </source>
</evidence>
<feature type="transmembrane region" description="Helical" evidence="7">
    <location>
        <begin position="569"/>
        <end position="592"/>
    </location>
</feature>
<dbReference type="PANTHER" id="PTHR34820">
    <property type="entry name" value="INNER MEMBRANE PROTEIN YEBZ"/>
    <property type="match status" value="1"/>
</dbReference>
<feature type="region of interest" description="Disordered" evidence="6">
    <location>
        <begin position="1"/>
        <end position="35"/>
    </location>
</feature>
<organism evidence="9 10">
    <name type="scientific">Serinibacter arcticus</name>
    <dbReference type="NCBI Taxonomy" id="1655435"/>
    <lineage>
        <taxon>Bacteria</taxon>
        <taxon>Bacillati</taxon>
        <taxon>Actinomycetota</taxon>
        <taxon>Actinomycetes</taxon>
        <taxon>Micrococcales</taxon>
        <taxon>Beutenbergiaceae</taxon>
        <taxon>Serinibacter</taxon>
    </lineage>
</organism>
<feature type="transmembrane region" description="Helical" evidence="7">
    <location>
        <begin position="604"/>
        <end position="633"/>
    </location>
</feature>
<evidence type="ECO:0000256" key="3">
    <source>
        <dbReference type="ARBA" id="ARBA00022692"/>
    </source>
</evidence>
<protein>
    <submittedName>
        <fullName evidence="9">Copper resistance protein D</fullName>
    </submittedName>
</protein>
<feature type="transmembrane region" description="Helical" evidence="7">
    <location>
        <begin position="88"/>
        <end position="108"/>
    </location>
</feature>
<feature type="transmembrane region" description="Helical" evidence="7">
    <location>
        <begin position="422"/>
        <end position="442"/>
    </location>
</feature>
<feature type="transmembrane region" description="Helical" evidence="7">
    <location>
        <begin position="357"/>
        <end position="379"/>
    </location>
</feature>
<feature type="transmembrane region" description="Helical" evidence="7">
    <location>
        <begin position="533"/>
        <end position="557"/>
    </location>
</feature>
<feature type="transmembrane region" description="Helical" evidence="7">
    <location>
        <begin position="44"/>
        <end position="68"/>
    </location>
</feature>
<accession>A0A4Z1DWG0</accession>
<feature type="transmembrane region" description="Helical" evidence="7">
    <location>
        <begin position="249"/>
        <end position="269"/>
    </location>
</feature>
<feature type="compositionally biased region" description="Low complexity" evidence="6">
    <location>
        <begin position="13"/>
        <end position="26"/>
    </location>
</feature>
<feature type="transmembrane region" description="Helical" evidence="7">
    <location>
        <begin position="315"/>
        <end position="337"/>
    </location>
</feature>
<evidence type="ECO:0000256" key="5">
    <source>
        <dbReference type="ARBA" id="ARBA00023136"/>
    </source>
</evidence>
<keyword evidence="4 7" id="KW-1133">Transmembrane helix</keyword>
<dbReference type="InterPro" id="IPR032694">
    <property type="entry name" value="CopC/D"/>
</dbReference>
<dbReference type="GO" id="GO:0006825">
    <property type="term" value="P:copper ion transport"/>
    <property type="evidence" value="ECO:0007669"/>
    <property type="project" value="InterPro"/>
</dbReference>
<feature type="transmembrane region" description="Helical" evidence="7">
    <location>
        <begin position="192"/>
        <end position="210"/>
    </location>
</feature>
<dbReference type="RefSeq" id="WP_233251725.1">
    <property type="nucleotide sequence ID" value="NZ_RHPJ01000005.1"/>
</dbReference>
<dbReference type="AlphaFoldDB" id="A0A4Z1DWG0"/>
<dbReference type="Proteomes" id="UP000297318">
    <property type="component" value="Unassembled WGS sequence"/>
</dbReference>
<feature type="region of interest" description="Disordered" evidence="6">
    <location>
        <begin position="706"/>
        <end position="727"/>
    </location>
</feature>
<dbReference type="PANTHER" id="PTHR34820:SF4">
    <property type="entry name" value="INNER MEMBRANE PROTEIN YEBZ"/>
    <property type="match status" value="1"/>
</dbReference>
<dbReference type="InterPro" id="IPR019108">
    <property type="entry name" value="Caa3_assmbl_CtaG-rel"/>
</dbReference>
<feature type="transmembrane region" description="Helical" evidence="7">
    <location>
        <begin position="217"/>
        <end position="237"/>
    </location>
</feature>
<evidence type="ECO:0000256" key="4">
    <source>
        <dbReference type="ARBA" id="ARBA00022989"/>
    </source>
</evidence>
<feature type="transmembrane region" description="Helical" evidence="7">
    <location>
        <begin position="454"/>
        <end position="478"/>
    </location>
</feature>
<evidence type="ECO:0000256" key="6">
    <source>
        <dbReference type="SAM" id="MobiDB-lite"/>
    </source>
</evidence>
<comment type="subcellular location">
    <subcellularLocation>
        <location evidence="1">Cell membrane</location>
        <topology evidence="1">Multi-pass membrane protein</topology>
    </subcellularLocation>
</comment>
<feature type="transmembrane region" description="Helical" evidence="7">
    <location>
        <begin position="490"/>
        <end position="512"/>
    </location>
</feature>
<evidence type="ECO:0000259" key="8">
    <source>
        <dbReference type="Pfam" id="PF05425"/>
    </source>
</evidence>
<dbReference type="InterPro" id="IPR008457">
    <property type="entry name" value="Cu-R_CopD_dom"/>
</dbReference>
<dbReference type="Pfam" id="PF09678">
    <property type="entry name" value="Caa3_CtaG"/>
    <property type="match status" value="1"/>
</dbReference>
<feature type="domain" description="Copper resistance protein D" evidence="8">
    <location>
        <begin position="279"/>
        <end position="379"/>
    </location>
</feature>
<keyword evidence="2" id="KW-1003">Cell membrane</keyword>
<reference evidence="9 10" key="1">
    <citation type="submission" date="2018-11" db="EMBL/GenBank/DDBJ databases">
        <title>Complete genome sequencing of the Actinobacteria Serinibacter sp. K3-2.</title>
        <authorList>
            <person name="Rakitin A.L."/>
            <person name="Beletsky A.V."/>
            <person name="Mardanov A.V."/>
            <person name="Ravin N.V."/>
            <person name="Gromova A.S."/>
            <person name="Filippova S.N."/>
            <person name="Gal'Chenko V.F."/>
        </authorList>
    </citation>
    <scope>NUCLEOTIDE SEQUENCE [LARGE SCALE GENOMIC DNA]</scope>
    <source>
        <strain evidence="9 10">K3-2</strain>
    </source>
</reference>
<dbReference type="Pfam" id="PF05425">
    <property type="entry name" value="CopD"/>
    <property type="match status" value="1"/>
</dbReference>
<feature type="transmembrane region" description="Helical" evidence="7">
    <location>
        <begin position="289"/>
        <end position="309"/>
    </location>
</feature>
<evidence type="ECO:0000313" key="10">
    <source>
        <dbReference type="Proteomes" id="UP000297318"/>
    </source>
</evidence>
<feature type="transmembrane region" description="Helical" evidence="7">
    <location>
        <begin position="144"/>
        <end position="164"/>
    </location>
</feature>